<feature type="modified residue" description="4-aspartylphosphate" evidence="2">
    <location>
        <position position="60"/>
    </location>
</feature>
<accession>A0ABW3QF65</accession>
<evidence type="ECO:0000256" key="2">
    <source>
        <dbReference type="PROSITE-ProRule" id="PRU00169"/>
    </source>
</evidence>
<keyword evidence="1 2" id="KW-0597">Phosphoprotein</keyword>
<evidence type="ECO:0000313" key="5">
    <source>
        <dbReference type="Proteomes" id="UP001597116"/>
    </source>
</evidence>
<dbReference type="PROSITE" id="PS50110">
    <property type="entry name" value="RESPONSE_REGULATORY"/>
    <property type="match status" value="1"/>
</dbReference>
<feature type="domain" description="Response regulatory" evidence="3">
    <location>
        <begin position="7"/>
        <end position="127"/>
    </location>
</feature>
<dbReference type="InterPro" id="IPR011006">
    <property type="entry name" value="CheY-like_superfamily"/>
</dbReference>
<evidence type="ECO:0000313" key="4">
    <source>
        <dbReference type="EMBL" id="MFD1145302.1"/>
    </source>
</evidence>
<reference evidence="5" key="1">
    <citation type="journal article" date="2019" name="Int. J. Syst. Evol. Microbiol.">
        <title>The Global Catalogue of Microorganisms (GCM) 10K type strain sequencing project: providing services to taxonomists for standard genome sequencing and annotation.</title>
        <authorList>
            <consortium name="The Broad Institute Genomics Platform"/>
            <consortium name="The Broad Institute Genome Sequencing Center for Infectious Disease"/>
            <person name="Wu L."/>
            <person name="Ma J."/>
        </authorList>
    </citation>
    <scope>NUCLEOTIDE SEQUENCE [LARGE SCALE GENOMIC DNA]</scope>
    <source>
        <strain evidence="5">CCUG 55608</strain>
    </source>
</reference>
<protein>
    <submittedName>
        <fullName evidence="4">Two-component system response regulator</fullName>
    </submittedName>
</protein>
<dbReference type="SUPFAM" id="SSF52172">
    <property type="entry name" value="CheY-like"/>
    <property type="match status" value="1"/>
</dbReference>
<gene>
    <name evidence="4" type="ORF">ACFQ4C_29500</name>
</gene>
<dbReference type="PANTHER" id="PTHR44591">
    <property type="entry name" value="STRESS RESPONSE REGULATOR PROTEIN 1"/>
    <property type="match status" value="1"/>
</dbReference>
<dbReference type="InterPro" id="IPR050595">
    <property type="entry name" value="Bact_response_regulator"/>
</dbReference>
<keyword evidence="5" id="KW-1185">Reference proteome</keyword>
<dbReference type="PANTHER" id="PTHR44591:SF3">
    <property type="entry name" value="RESPONSE REGULATORY DOMAIN-CONTAINING PROTEIN"/>
    <property type="match status" value="1"/>
</dbReference>
<comment type="caution">
    <text evidence="4">The sequence shown here is derived from an EMBL/GenBank/DDBJ whole genome shotgun (WGS) entry which is preliminary data.</text>
</comment>
<dbReference type="Pfam" id="PF00072">
    <property type="entry name" value="Response_reg"/>
    <property type="match status" value="1"/>
</dbReference>
<evidence type="ECO:0000259" key="3">
    <source>
        <dbReference type="PROSITE" id="PS50110"/>
    </source>
</evidence>
<dbReference type="EMBL" id="JBHTLP010000037">
    <property type="protein sequence ID" value="MFD1145302.1"/>
    <property type="molecule type" value="Genomic_DNA"/>
</dbReference>
<dbReference type="Gene3D" id="3.40.50.2300">
    <property type="match status" value="1"/>
</dbReference>
<dbReference type="SMART" id="SM00448">
    <property type="entry name" value="REC"/>
    <property type="match status" value="1"/>
</dbReference>
<dbReference type="Proteomes" id="UP001597116">
    <property type="component" value="Unassembled WGS sequence"/>
</dbReference>
<proteinExistence type="predicted"/>
<name>A0ABW3QF65_9BACT</name>
<organism evidence="4 5">
    <name type="scientific">Larkinella insperata</name>
    <dbReference type="NCBI Taxonomy" id="332158"/>
    <lineage>
        <taxon>Bacteria</taxon>
        <taxon>Pseudomonadati</taxon>
        <taxon>Bacteroidota</taxon>
        <taxon>Cytophagia</taxon>
        <taxon>Cytophagales</taxon>
        <taxon>Spirosomataceae</taxon>
        <taxon>Larkinella</taxon>
    </lineage>
</organism>
<dbReference type="RefSeq" id="WP_379885599.1">
    <property type="nucleotide sequence ID" value="NZ_JBHTLP010000037.1"/>
</dbReference>
<evidence type="ECO:0000256" key="1">
    <source>
        <dbReference type="ARBA" id="ARBA00022553"/>
    </source>
</evidence>
<dbReference type="InterPro" id="IPR001789">
    <property type="entry name" value="Sig_transdc_resp-reg_receiver"/>
</dbReference>
<sequence length="136" mass="15360">MVTDSPLICLVDDTADYRFIVEKVLKHHLPHCQLCSFEDGQTFLDELLRMREKPNLIILDQHMPGRSGHQTLIALNQHPAYRLIPVVMMSMDATRSEIASFHQAGAAAFLSKSVDFNVLEKNLLLACQYASKPKPI</sequence>